<evidence type="ECO:0000313" key="2">
    <source>
        <dbReference type="EMBL" id="GJT60125.1"/>
    </source>
</evidence>
<feature type="region of interest" description="Disordered" evidence="1">
    <location>
        <begin position="1"/>
        <end position="40"/>
    </location>
</feature>
<reference evidence="2" key="2">
    <citation type="submission" date="2022-01" db="EMBL/GenBank/DDBJ databases">
        <authorList>
            <person name="Yamashiro T."/>
            <person name="Shiraishi A."/>
            <person name="Satake H."/>
            <person name="Nakayama K."/>
        </authorList>
    </citation>
    <scope>NUCLEOTIDE SEQUENCE</scope>
</reference>
<keyword evidence="3" id="KW-1185">Reference proteome</keyword>
<sequence length="110" mass="12184">MESIQTTEDKDTSSKSGNDAHADDADIRPTYDEEPMVEDRSELEIHDTAMTLVHVSKLLGSKVVPTEEKTDASRQRVGITISPITPNNVEVKCLELVLKDIQSFEAQEKG</sequence>
<gene>
    <name evidence="2" type="ORF">Tco_1003658</name>
</gene>
<evidence type="ECO:0000256" key="1">
    <source>
        <dbReference type="SAM" id="MobiDB-lite"/>
    </source>
</evidence>
<name>A0ABQ5FA26_9ASTR</name>
<comment type="caution">
    <text evidence="2">The sequence shown here is derived from an EMBL/GenBank/DDBJ whole genome shotgun (WGS) entry which is preliminary data.</text>
</comment>
<feature type="compositionally biased region" description="Basic and acidic residues" evidence="1">
    <location>
        <begin position="7"/>
        <end position="40"/>
    </location>
</feature>
<evidence type="ECO:0000313" key="3">
    <source>
        <dbReference type="Proteomes" id="UP001151760"/>
    </source>
</evidence>
<proteinExistence type="predicted"/>
<dbReference type="EMBL" id="BQNB010017171">
    <property type="protein sequence ID" value="GJT60125.1"/>
    <property type="molecule type" value="Genomic_DNA"/>
</dbReference>
<dbReference type="Proteomes" id="UP001151760">
    <property type="component" value="Unassembled WGS sequence"/>
</dbReference>
<organism evidence="2 3">
    <name type="scientific">Tanacetum coccineum</name>
    <dbReference type="NCBI Taxonomy" id="301880"/>
    <lineage>
        <taxon>Eukaryota</taxon>
        <taxon>Viridiplantae</taxon>
        <taxon>Streptophyta</taxon>
        <taxon>Embryophyta</taxon>
        <taxon>Tracheophyta</taxon>
        <taxon>Spermatophyta</taxon>
        <taxon>Magnoliopsida</taxon>
        <taxon>eudicotyledons</taxon>
        <taxon>Gunneridae</taxon>
        <taxon>Pentapetalae</taxon>
        <taxon>asterids</taxon>
        <taxon>campanulids</taxon>
        <taxon>Asterales</taxon>
        <taxon>Asteraceae</taxon>
        <taxon>Asteroideae</taxon>
        <taxon>Anthemideae</taxon>
        <taxon>Anthemidinae</taxon>
        <taxon>Tanacetum</taxon>
    </lineage>
</organism>
<reference evidence="2" key="1">
    <citation type="journal article" date="2022" name="Int. J. Mol. Sci.">
        <title>Draft Genome of Tanacetum Coccineum: Genomic Comparison of Closely Related Tanacetum-Family Plants.</title>
        <authorList>
            <person name="Yamashiro T."/>
            <person name="Shiraishi A."/>
            <person name="Nakayama K."/>
            <person name="Satake H."/>
        </authorList>
    </citation>
    <scope>NUCLEOTIDE SEQUENCE</scope>
</reference>
<protein>
    <submittedName>
        <fullName evidence="2">Uncharacterized protein</fullName>
    </submittedName>
</protein>
<accession>A0ABQ5FA26</accession>